<evidence type="ECO:0000313" key="1">
    <source>
        <dbReference type="EMBL" id="MBA9001625.1"/>
    </source>
</evidence>
<accession>A0A7W3MTI6</accession>
<sequence>MRLSKKTLALVLVAGIAVLFWRELPAMKRYAKISRM</sequence>
<comment type="caution">
    <text evidence="1">The sequence shown here is derived from an EMBL/GenBank/DDBJ whole genome shotgun (WGS) entry which is preliminary data.</text>
</comment>
<dbReference type="Proteomes" id="UP000539313">
    <property type="component" value="Unassembled WGS sequence"/>
</dbReference>
<proteinExistence type="predicted"/>
<organism evidence="1 2">
    <name type="scientific">Thermomonospora cellulosilytica</name>
    <dbReference type="NCBI Taxonomy" id="1411118"/>
    <lineage>
        <taxon>Bacteria</taxon>
        <taxon>Bacillati</taxon>
        <taxon>Actinomycetota</taxon>
        <taxon>Actinomycetes</taxon>
        <taxon>Streptosporangiales</taxon>
        <taxon>Thermomonosporaceae</taxon>
        <taxon>Thermomonospora</taxon>
    </lineage>
</organism>
<protein>
    <submittedName>
        <fullName evidence="1">Uncharacterized protein</fullName>
    </submittedName>
</protein>
<name>A0A7W3MTI6_9ACTN</name>
<dbReference type="RefSeq" id="WP_376766571.1">
    <property type="nucleotide sequence ID" value="NZ_JACJII010000001.1"/>
</dbReference>
<evidence type="ECO:0000313" key="2">
    <source>
        <dbReference type="Proteomes" id="UP000539313"/>
    </source>
</evidence>
<keyword evidence="2" id="KW-1185">Reference proteome</keyword>
<dbReference type="AlphaFoldDB" id="A0A7W3MTI6"/>
<dbReference type="Pfam" id="PF21833">
    <property type="entry name" value="DUF6893"/>
    <property type="match status" value="1"/>
</dbReference>
<dbReference type="InterPro" id="IPR054188">
    <property type="entry name" value="DUF6893"/>
</dbReference>
<reference evidence="1 2" key="1">
    <citation type="submission" date="2020-08" db="EMBL/GenBank/DDBJ databases">
        <title>Sequencing the genomes of 1000 actinobacteria strains.</title>
        <authorList>
            <person name="Klenk H.-P."/>
        </authorList>
    </citation>
    <scope>NUCLEOTIDE SEQUENCE [LARGE SCALE GENOMIC DNA]</scope>
    <source>
        <strain evidence="1 2">DSM 45823</strain>
    </source>
</reference>
<gene>
    <name evidence="1" type="ORF">HNR21_000507</name>
</gene>
<dbReference type="EMBL" id="JACJII010000001">
    <property type="protein sequence ID" value="MBA9001625.1"/>
    <property type="molecule type" value="Genomic_DNA"/>
</dbReference>